<comment type="caution">
    <text evidence="1">The sequence shown here is derived from an EMBL/GenBank/DDBJ whole genome shotgun (WGS) entry which is preliminary data.</text>
</comment>
<organism evidence="1 2">
    <name type="scientific">Brachionus plicatilis</name>
    <name type="common">Marine rotifer</name>
    <name type="synonym">Brachionus muelleri</name>
    <dbReference type="NCBI Taxonomy" id="10195"/>
    <lineage>
        <taxon>Eukaryota</taxon>
        <taxon>Metazoa</taxon>
        <taxon>Spiralia</taxon>
        <taxon>Gnathifera</taxon>
        <taxon>Rotifera</taxon>
        <taxon>Eurotatoria</taxon>
        <taxon>Monogononta</taxon>
        <taxon>Pseudotrocha</taxon>
        <taxon>Ploima</taxon>
        <taxon>Brachionidae</taxon>
        <taxon>Brachionus</taxon>
    </lineage>
</organism>
<keyword evidence="2" id="KW-1185">Reference proteome</keyword>
<name>A0A3M7Q209_BRAPC</name>
<reference evidence="1 2" key="1">
    <citation type="journal article" date="2018" name="Sci. Rep.">
        <title>Genomic signatures of local adaptation to the degree of environmental predictability in rotifers.</title>
        <authorList>
            <person name="Franch-Gras L."/>
            <person name="Hahn C."/>
            <person name="Garcia-Roger E.M."/>
            <person name="Carmona M.J."/>
            <person name="Serra M."/>
            <person name="Gomez A."/>
        </authorList>
    </citation>
    <scope>NUCLEOTIDE SEQUENCE [LARGE SCALE GENOMIC DNA]</scope>
    <source>
        <strain evidence="1">HYR1</strain>
    </source>
</reference>
<evidence type="ECO:0000313" key="2">
    <source>
        <dbReference type="Proteomes" id="UP000276133"/>
    </source>
</evidence>
<sequence>MTQFWILMLHF</sequence>
<dbReference type="Proteomes" id="UP000276133">
    <property type="component" value="Unassembled WGS sequence"/>
</dbReference>
<proteinExistence type="predicted"/>
<dbReference type="EMBL" id="REGN01007706">
    <property type="protein sequence ID" value="RNA05486.1"/>
    <property type="molecule type" value="Genomic_DNA"/>
</dbReference>
<evidence type="ECO:0000313" key="1">
    <source>
        <dbReference type="EMBL" id="RNA05486.1"/>
    </source>
</evidence>
<gene>
    <name evidence="1" type="ORF">BpHYR1_033565</name>
</gene>
<protein>
    <submittedName>
        <fullName evidence="1">Uncharacterized protein</fullName>
    </submittedName>
</protein>
<accession>A0A3M7Q209</accession>